<sequence length="183" mass="21064">MKRNLKLAVFIFFALVSVFYRLIPFKLPNVEFLSSLIAFTLLSYDKKVALSIIPLLVVISDVLLNVVLHIPFDFRWEVIVIFGWLLVILTQYMLRGKKVLNVVIMEIVGTLVFYFITNSLVFFVFNFYPKTIEGYISCMLAGLPFLRNQALFNFAFSFIVFATVNELGFGKEVSKEFLSNENA</sequence>
<keyword evidence="1" id="KW-0472">Membrane</keyword>
<keyword evidence="1" id="KW-1133">Transmembrane helix</keyword>
<reference evidence="2 3" key="1">
    <citation type="submission" date="2018-01" db="EMBL/GenBank/DDBJ databases">
        <title>Metagenomic assembled genomes from two thermal pools in the Uzon Caldera, Kamchatka, Russia.</title>
        <authorList>
            <person name="Wilkins L."/>
            <person name="Ettinger C."/>
        </authorList>
    </citation>
    <scope>NUCLEOTIDE SEQUENCE [LARGE SCALE GENOMIC DNA]</scope>
    <source>
        <strain evidence="2">ARK-10</strain>
    </source>
</reference>
<organism evidence="2 3">
    <name type="scientific">Caldisericum exile</name>
    <dbReference type="NCBI Taxonomy" id="693075"/>
    <lineage>
        <taxon>Bacteria</taxon>
        <taxon>Pseudomonadati</taxon>
        <taxon>Caldisericota/Cryosericota group</taxon>
        <taxon>Caldisericota</taxon>
        <taxon>Caldisericia</taxon>
        <taxon>Caldisericales</taxon>
        <taxon>Caldisericaceae</taxon>
        <taxon>Caldisericum</taxon>
    </lineage>
</organism>
<evidence type="ECO:0000313" key="2">
    <source>
        <dbReference type="EMBL" id="PMP82764.1"/>
    </source>
</evidence>
<name>A0A2J6X766_9BACT</name>
<dbReference type="Proteomes" id="UP000236910">
    <property type="component" value="Unassembled WGS sequence"/>
</dbReference>
<evidence type="ECO:0000313" key="3">
    <source>
        <dbReference type="Proteomes" id="UP000236910"/>
    </source>
</evidence>
<gene>
    <name evidence="2" type="ORF">C0175_03055</name>
</gene>
<protein>
    <recommendedName>
        <fullName evidence="4">Rod shape-determining protein MreD</fullName>
    </recommendedName>
</protein>
<feature type="transmembrane region" description="Helical" evidence="1">
    <location>
        <begin position="150"/>
        <end position="169"/>
    </location>
</feature>
<dbReference type="Pfam" id="PF20221">
    <property type="entry name" value="DUF6580"/>
    <property type="match status" value="1"/>
</dbReference>
<comment type="caution">
    <text evidence="2">The sequence shown here is derived from an EMBL/GenBank/DDBJ whole genome shotgun (WGS) entry which is preliminary data.</text>
</comment>
<keyword evidence="1" id="KW-0812">Transmembrane</keyword>
<accession>A0A2J6X766</accession>
<dbReference type="AlphaFoldDB" id="A0A2J6X766"/>
<feature type="transmembrane region" description="Helical" evidence="1">
    <location>
        <begin position="74"/>
        <end position="94"/>
    </location>
</feature>
<dbReference type="EMBL" id="PNIX01000177">
    <property type="protein sequence ID" value="PMP82764.1"/>
    <property type="molecule type" value="Genomic_DNA"/>
</dbReference>
<proteinExistence type="predicted"/>
<dbReference type="InterPro" id="IPR046487">
    <property type="entry name" value="DUF6580"/>
</dbReference>
<evidence type="ECO:0000256" key="1">
    <source>
        <dbReference type="SAM" id="Phobius"/>
    </source>
</evidence>
<evidence type="ECO:0008006" key="4">
    <source>
        <dbReference type="Google" id="ProtNLM"/>
    </source>
</evidence>
<feature type="transmembrane region" description="Helical" evidence="1">
    <location>
        <begin position="100"/>
        <end position="129"/>
    </location>
</feature>
<feature type="transmembrane region" description="Helical" evidence="1">
    <location>
        <begin position="48"/>
        <end position="67"/>
    </location>
</feature>